<accession>A0A2P2QUS9</accession>
<protein>
    <submittedName>
        <fullName evidence="1">Uncharacterized protein</fullName>
    </submittedName>
</protein>
<proteinExistence type="predicted"/>
<reference evidence="1" key="1">
    <citation type="submission" date="2018-02" db="EMBL/GenBank/DDBJ databases">
        <title>Rhizophora mucronata_Transcriptome.</title>
        <authorList>
            <person name="Meera S.P."/>
            <person name="Sreeshan A."/>
            <person name="Augustine A."/>
        </authorList>
    </citation>
    <scope>NUCLEOTIDE SEQUENCE</scope>
    <source>
        <tissue evidence="1">Leaf</tissue>
    </source>
</reference>
<sequence>MNSDKLVRRKKVFLYQMSIKAYCKGIRKFQLYELQALTSQSFSNIPKRPPP</sequence>
<name>A0A2P2QUS9_RHIMU</name>
<organism evidence="1">
    <name type="scientific">Rhizophora mucronata</name>
    <name type="common">Asiatic mangrove</name>
    <dbReference type="NCBI Taxonomy" id="61149"/>
    <lineage>
        <taxon>Eukaryota</taxon>
        <taxon>Viridiplantae</taxon>
        <taxon>Streptophyta</taxon>
        <taxon>Embryophyta</taxon>
        <taxon>Tracheophyta</taxon>
        <taxon>Spermatophyta</taxon>
        <taxon>Magnoliopsida</taxon>
        <taxon>eudicotyledons</taxon>
        <taxon>Gunneridae</taxon>
        <taxon>Pentapetalae</taxon>
        <taxon>rosids</taxon>
        <taxon>fabids</taxon>
        <taxon>Malpighiales</taxon>
        <taxon>Rhizophoraceae</taxon>
        <taxon>Rhizophora</taxon>
    </lineage>
</organism>
<evidence type="ECO:0000313" key="1">
    <source>
        <dbReference type="EMBL" id="MBX70715.1"/>
    </source>
</evidence>
<dbReference type="EMBL" id="GGEC01090231">
    <property type="protein sequence ID" value="MBX70715.1"/>
    <property type="molecule type" value="Transcribed_RNA"/>
</dbReference>
<dbReference type="AlphaFoldDB" id="A0A2P2QUS9"/>